<reference evidence="3" key="1">
    <citation type="journal article" date="2019" name="Int. J. Syst. Evol. Microbiol.">
        <title>The Global Catalogue of Microorganisms (GCM) 10K type strain sequencing project: providing services to taxonomists for standard genome sequencing and annotation.</title>
        <authorList>
            <consortium name="The Broad Institute Genomics Platform"/>
            <consortium name="The Broad Institute Genome Sequencing Center for Infectious Disease"/>
            <person name="Wu L."/>
            <person name="Ma J."/>
        </authorList>
    </citation>
    <scope>NUCLEOTIDE SEQUENCE [LARGE SCALE GENOMIC DNA]</scope>
    <source>
        <strain evidence="3">CCUG 62974</strain>
    </source>
</reference>
<feature type="domain" description="Luciferase-like" evidence="1">
    <location>
        <begin position="9"/>
        <end position="109"/>
    </location>
</feature>
<sequence length="148" mass="15712">PASVVAAGGVPIVVAETDEAARKLLQAKPIRFLALHAGAASWRRHGVAHPFGERYRGLTELLPHLLTRDEVERAMAETPDELVSEQAIVGSPQTVLDGIRKLVDAGLRHPMLIPVSALAGPEAAGFTMETAVWLNSQLRSASPDGRAA</sequence>
<feature type="non-terminal residue" evidence="2">
    <location>
        <position position="1"/>
    </location>
</feature>
<dbReference type="Proteomes" id="UP001597024">
    <property type="component" value="Unassembled WGS sequence"/>
</dbReference>
<evidence type="ECO:0000313" key="3">
    <source>
        <dbReference type="Proteomes" id="UP001597024"/>
    </source>
</evidence>
<dbReference type="InterPro" id="IPR011251">
    <property type="entry name" value="Luciferase-like_dom"/>
</dbReference>
<protein>
    <submittedName>
        <fullName evidence="2">LLM class flavin-dependent oxidoreductase</fullName>
    </submittedName>
</protein>
<proteinExistence type="predicted"/>
<gene>
    <name evidence="2" type="ORF">ACFQ08_16020</name>
</gene>
<keyword evidence="3" id="KW-1185">Reference proteome</keyword>
<evidence type="ECO:0000313" key="2">
    <source>
        <dbReference type="EMBL" id="MFD0886054.1"/>
    </source>
</evidence>
<name>A0ABW3DQD7_9ACTN</name>
<accession>A0ABW3DQD7</accession>
<dbReference type="SUPFAM" id="SSF51679">
    <property type="entry name" value="Bacterial luciferase-like"/>
    <property type="match status" value="1"/>
</dbReference>
<dbReference type="InterPro" id="IPR036661">
    <property type="entry name" value="Luciferase-like_sf"/>
</dbReference>
<comment type="caution">
    <text evidence="2">The sequence shown here is derived from an EMBL/GenBank/DDBJ whole genome shotgun (WGS) entry which is preliminary data.</text>
</comment>
<dbReference type="Gene3D" id="3.20.20.30">
    <property type="entry name" value="Luciferase-like domain"/>
    <property type="match status" value="1"/>
</dbReference>
<dbReference type="Pfam" id="PF00296">
    <property type="entry name" value="Bac_luciferase"/>
    <property type="match status" value="1"/>
</dbReference>
<evidence type="ECO:0000259" key="1">
    <source>
        <dbReference type="Pfam" id="PF00296"/>
    </source>
</evidence>
<dbReference type="EMBL" id="JBHTHX010000503">
    <property type="protein sequence ID" value="MFD0886054.1"/>
    <property type="molecule type" value="Genomic_DNA"/>
</dbReference>
<organism evidence="2 3">
    <name type="scientific">Streptosporangium algeriense</name>
    <dbReference type="NCBI Taxonomy" id="1682748"/>
    <lineage>
        <taxon>Bacteria</taxon>
        <taxon>Bacillati</taxon>
        <taxon>Actinomycetota</taxon>
        <taxon>Actinomycetes</taxon>
        <taxon>Streptosporangiales</taxon>
        <taxon>Streptosporangiaceae</taxon>
        <taxon>Streptosporangium</taxon>
    </lineage>
</organism>